<dbReference type="OrthoDB" id="9781780at2"/>
<keyword evidence="3 6" id="KW-0812">Transmembrane</keyword>
<feature type="transmembrane region" description="Helical" evidence="6">
    <location>
        <begin position="568"/>
        <end position="590"/>
    </location>
</feature>
<feature type="transmembrane region" description="Helical" evidence="6">
    <location>
        <begin position="516"/>
        <end position="538"/>
    </location>
</feature>
<dbReference type="PANTHER" id="PTHR46795:SF3">
    <property type="entry name" value="ABC TRANSPORTER PERMEASE"/>
    <property type="match status" value="1"/>
</dbReference>
<feature type="transmembrane region" description="Helical" evidence="6">
    <location>
        <begin position="199"/>
        <end position="219"/>
    </location>
</feature>
<comment type="caution">
    <text evidence="8">The sequence shown here is derived from an EMBL/GenBank/DDBJ whole genome shotgun (WGS) entry which is preliminary data.</text>
</comment>
<reference evidence="8 9" key="1">
    <citation type="submission" date="2014-06" db="EMBL/GenBank/DDBJ databases">
        <title>Genome characterization of distinct group I Clostridium botulinum lineages.</title>
        <authorList>
            <person name="Giordani F."/>
            <person name="Anselmo A."/>
            <person name="Fillo S."/>
            <person name="Palozzi A.M."/>
            <person name="Fortunato A."/>
            <person name="Gentile B."/>
            <person name="Ciammaruconi A."/>
            <person name="Anniballi F."/>
            <person name="De Medici D."/>
            <person name="Lista F."/>
        </authorList>
    </citation>
    <scope>NUCLEOTIDE SEQUENCE [LARGE SCALE GENOMIC DNA]</scope>
    <source>
        <strain evidence="8 9">B2 450</strain>
    </source>
</reference>
<dbReference type="Proteomes" id="UP000032250">
    <property type="component" value="Unassembled WGS sequence"/>
</dbReference>
<feature type="transmembrane region" description="Helical" evidence="6">
    <location>
        <begin position="262"/>
        <end position="279"/>
    </location>
</feature>
<dbReference type="InterPro" id="IPR052536">
    <property type="entry name" value="ABC-4_Integral_Memb_Prot"/>
</dbReference>
<evidence type="ECO:0000256" key="3">
    <source>
        <dbReference type="ARBA" id="ARBA00022692"/>
    </source>
</evidence>
<feature type="domain" description="ABC3 transporter permease C-terminal" evidence="7">
    <location>
        <begin position="62"/>
        <end position="169"/>
    </location>
</feature>
<evidence type="ECO:0000256" key="5">
    <source>
        <dbReference type="ARBA" id="ARBA00023136"/>
    </source>
</evidence>
<comment type="subcellular location">
    <subcellularLocation>
        <location evidence="1 6">Cell membrane</location>
        <topology evidence="1 6">Multi-pass membrane protein</topology>
    </subcellularLocation>
</comment>
<proteinExistence type="inferred from homology"/>
<keyword evidence="6" id="KW-0813">Transport</keyword>
<dbReference type="EMBL" id="JXSU01000006">
    <property type="protein sequence ID" value="KIS25240.1"/>
    <property type="molecule type" value="Genomic_DNA"/>
</dbReference>
<keyword evidence="2 6" id="KW-1003">Cell membrane</keyword>
<feature type="transmembrane region" description="Helical" evidence="6">
    <location>
        <begin position="153"/>
        <end position="170"/>
    </location>
</feature>
<feature type="transmembrane region" description="Helical" evidence="6">
    <location>
        <begin position="231"/>
        <end position="253"/>
    </location>
</feature>
<dbReference type="GO" id="GO:0055085">
    <property type="term" value="P:transmembrane transport"/>
    <property type="evidence" value="ECO:0007669"/>
    <property type="project" value="UniProtKB-UniRule"/>
</dbReference>
<feature type="transmembrane region" description="Helical" evidence="6">
    <location>
        <begin position="50"/>
        <end position="74"/>
    </location>
</feature>
<dbReference type="PATRIC" id="fig|1379739.3.peg.551"/>
<feature type="transmembrane region" description="Helical" evidence="6">
    <location>
        <begin position="110"/>
        <end position="133"/>
    </location>
</feature>
<evidence type="ECO:0000313" key="8">
    <source>
        <dbReference type="EMBL" id="KIS25240.1"/>
    </source>
</evidence>
<feature type="transmembrane region" description="Helical" evidence="6">
    <location>
        <begin position="602"/>
        <end position="624"/>
    </location>
</feature>
<dbReference type="InterPro" id="IPR027022">
    <property type="entry name" value="ABC_permease_BceB-typ"/>
</dbReference>
<evidence type="ECO:0000256" key="1">
    <source>
        <dbReference type="ARBA" id="ARBA00004651"/>
    </source>
</evidence>
<accession>A0A0D1BXZ0</accession>
<evidence type="ECO:0000313" key="9">
    <source>
        <dbReference type="Proteomes" id="UP000032250"/>
    </source>
</evidence>
<dbReference type="PIRSF" id="PIRSF018968">
    <property type="entry name" value="ABC_permease_BceB"/>
    <property type="match status" value="1"/>
</dbReference>
<dbReference type="Pfam" id="PF02687">
    <property type="entry name" value="FtsX"/>
    <property type="match status" value="2"/>
</dbReference>
<evidence type="ECO:0000256" key="2">
    <source>
        <dbReference type="ARBA" id="ARBA00022475"/>
    </source>
</evidence>
<gene>
    <name evidence="8" type="ORF">N495_01265</name>
</gene>
<dbReference type="HOGENOM" id="CLU_022800_2_1_9"/>
<dbReference type="AlphaFoldDB" id="A0A0D1BXZ0"/>
<evidence type="ECO:0000259" key="7">
    <source>
        <dbReference type="Pfam" id="PF02687"/>
    </source>
</evidence>
<sequence>MNSFKLSFKLFKDNIKIYKLYLLITIVSVAAFYNFLAIENNEAFISVSERFQAASVASISCGFILVCTVIYFIFNADRFFLLNRQKETALYMLMGVTQSKIGQVFAIESLFLGVVSIFSGLVFGIILSKLFFMLLAKSIFLNVEIPFKISLDSIFTVILVFSCIFVVIGYRKYRVIKKSKLIDMINAAKRKEDLPRLRYFKGILGVLLILAGYIVGVMIKRWELDLMISSVTALVCVSAGTYLFFGSFMSIVLNKIIKNKKLVYKNVMLVSISNVYFRLKGNYRNLAMTAILCAAAITAFGASLSFNEVAKREAIKQSPYSFSYESDDEKSKEKVVEIIKQSNHQLIGINENKFFLGKVKYKDYHKKVDYNREAIIISYSALKKNLEFLHYKVKDNIEPKGKEAVFIASATTLSSTFNVVEKEMEINDKEFVIKTQEEVPFTGIIDKLGTKNIYVLEDSEYEKVKKGFNEISLNCVQISKKIDSKQLILDIKKLIHQGKVYPPINEYTWDYYAMEIFHFLGMVMSIIFILSTFSTIYFKILKDAFMDKEQYITLKKVGMSKEEIKKSVYVQVAISFILPCSTAILHSIIAMKMLEQVMNFSFNLQLIISLGLYSITMILFYIFISNNYVNMVYEEGDNNA</sequence>
<dbReference type="RefSeq" id="WP_043030997.1">
    <property type="nucleotide sequence ID" value="NZ_JXSU01000006.1"/>
</dbReference>
<keyword evidence="5 6" id="KW-0472">Membrane</keyword>
<dbReference type="GO" id="GO:0005886">
    <property type="term" value="C:plasma membrane"/>
    <property type="evidence" value="ECO:0007669"/>
    <property type="project" value="UniProtKB-SubCell"/>
</dbReference>
<protein>
    <submittedName>
        <fullName evidence="8">ABC transporter permease</fullName>
    </submittedName>
</protein>
<feature type="domain" description="ABC3 transporter permease C-terminal" evidence="7">
    <location>
        <begin position="522"/>
        <end position="625"/>
    </location>
</feature>
<evidence type="ECO:0000256" key="6">
    <source>
        <dbReference type="PIRNR" id="PIRNR018968"/>
    </source>
</evidence>
<dbReference type="PANTHER" id="PTHR46795">
    <property type="entry name" value="ABC TRANSPORTER PERMEASE-RELATED-RELATED"/>
    <property type="match status" value="1"/>
</dbReference>
<feature type="transmembrane region" description="Helical" evidence="6">
    <location>
        <begin position="20"/>
        <end position="38"/>
    </location>
</feature>
<name>A0A0D1BXZ0_CLOBO</name>
<feature type="transmembrane region" description="Helical" evidence="6">
    <location>
        <begin position="285"/>
        <end position="306"/>
    </location>
</feature>
<organism evidence="8 9">
    <name type="scientific">Clostridium botulinum B2 450</name>
    <dbReference type="NCBI Taxonomy" id="1379739"/>
    <lineage>
        <taxon>Bacteria</taxon>
        <taxon>Bacillati</taxon>
        <taxon>Bacillota</taxon>
        <taxon>Clostridia</taxon>
        <taxon>Eubacteriales</taxon>
        <taxon>Clostridiaceae</taxon>
        <taxon>Clostridium</taxon>
    </lineage>
</organism>
<evidence type="ECO:0000256" key="4">
    <source>
        <dbReference type="ARBA" id="ARBA00022989"/>
    </source>
</evidence>
<keyword evidence="4 6" id="KW-1133">Transmembrane helix</keyword>
<dbReference type="InterPro" id="IPR003838">
    <property type="entry name" value="ABC3_permease_C"/>
</dbReference>
<comment type="similarity">
    <text evidence="6">Belongs to the ABC-4 integral membrane protein family.</text>
</comment>